<dbReference type="InterPro" id="IPR050582">
    <property type="entry name" value="HAD-like_SerB"/>
</dbReference>
<dbReference type="GO" id="GO:0016787">
    <property type="term" value="F:hydrolase activity"/>
    <property type="evidence" value="ECO:0007669"/>
    <property type="project" value="UniProtKB-KW"/>
</dbReference>
<dbReference type="PANTHER" id="PTHR43344">
    <property type="entry name" value="PHOSPHOSERINE PHOSPHATASE"/>
    <property type="match status" value="1"/>
</dbReference>
<gene>
    <name evidence="4" type="ORF">QLQ15_13935</name>
</gene>
<evidence type="ECO:0000313" key="4">
    <source>
        <dbReference type="EMBL" id="MDI9240009.1"/>
    </source>
</evidence>
<dbReference type="SUPFAM" id="SSF56784">
    <property type="entry name" value="HAD-like"/>
    <property type="match status" value="1"/>
</dbReference>
<evidence type="ECO:0000256" key="1">
    <source>
        <dbReference type="ARBA" id="ARBA00022723"/>
    </source>
</evidence>
<dbReference type="PANTHER" id="PTHR43344:SF13">
    <property type="entry name" value="PHOSPHATASE RV3661-RELATED"/>
    <property type="match status" value="1"/>
</dbReference>
<dbReference type="InterPro" id="IPR036412">
    <property type="entry name" value="HAD-like_sf"/>
</dbReference>
<name>A0ABT6XIN0_9GAMM</name>
<keyword evidence="1" id="KW-0479">Metal-binding</keyword>
<evidence type="ECO:0000256" key="2">
    <source>
        <dbReference type="ARBA" id="ARBA00022801"/>
    </source>
</evidence>
<evidence type="ECO:0000313" key="5">
    <source>
        <dbReference type="Proteomes" id="UP001321580"/>
    </source>
</evidence>
<organism evidence="4 5">
    <name type="scientific">Lysobacter stagni</name>
    <dbReference type="NCBI Taxonomy" id="3045172"/>
    <lineage>
        <taxon>Bacteria</taxon>
        <taxon>Pseudomonadati</taxon>
        <taxon>Pseudomonadota</taxon>
        <taxon>Gammaproteobacteria</taxon>
        <taxon>Lysobacterales</taxon>
        <taxon>Lysobacteraceae</taxon>
        <taxon>Lysobacter</taxon>
    </lineage>
</organism>
<proteinExistence type="predicted"/>
<dbReference type="EC" id="3.1.3.-" evidence="4"/>
<accession>A0ABT6XIN0</accession>
<dbReference type="InterPro" id="IPR023214">
    <property type="entry name" value="HAD_sf"/>
</dbReference>
<dbReference type="RefSeq" id="WP_283213369.1">
    <property type="nucleotide sequence ID" value="NZ_JASGBI010000001.1"/>
</dbReference>
<evidence type="ECO:0000256" key="3">
    <source>
        <dbReference type="ARBA" id="ARBA00022842"/>
    </source>
</evidence>
<keyword evidence="3" id="KW-0460">Magnesium</keyword>
<dbReference type="EMBL" id="JASGBI010000001">
    <property type="protein sequence ID" value="MDI9240009.1"/>
    <property type="molecule type" value="Genomic_DNA"/>
</dbReference>
<keyword evidence="2 4" id="KW-0378">Hydrolase</keyword>
<comment type="caution">
    <text evidence="4">The sequence shown here is derived from an EMBL/GenBank/DDBJ whole genome shotgun (WGS) entry which is preliminary data.</text>
</comment>
<keyword evidence="5" id="KW-1185">Reference proteome</keyword>
<sequence length="317" mass="35323">MHGAPELMAALPSWNDGAAKSAILDFVARVTKEGGPDFVPPAERIAAFDNDGTLWCEYPLQVQVFFALAEVKRLCQQDPSLLQKPAFKAFVEGDLKALTSLPKKDVFEPAFATHAGMTLEEFHANAWRWIRQAEHPKLGRRFITNAYVPQRELLDHLRANGFRTWIVTGGGIEFVRVVAEQLYGIPPEQVVGSSTKMKLEDSGDGMVVRKLPELDSFDDRDEKVVNIALHIGRRPIFAFGNSDGDLAMIRYTLGGAGPRMGWYIHHDDAAREFAYDRDFKLSVFKEGLDRAGEYGIGIVSMKNDWGRVFADDGNGHA</sequence>
<dbReference type="Proteomes" id="UP001321580">
    <property type="component" value="Unassembled WGS sequence"/>
</dbReference>
<protein>
    <submittedName>
        <fullName evidence="4">HAD family hydrolase</fullName>
        <ecNumber evidence="4">3.1.3.-</ecNumber>
    </submittedName>
</protein>
<dbReference type="Gene3D" id="3.40.50.1000">
    <property type="entry name" value="HAD superfamily/HAD-like"/>
    <property type="match status" value="1"/>
</dbReference>
<reference evidence="4 5" key="1">
    <citation type="submission" date="2023-05" db="EMBL/GenBank/DDBJ databases">
        <title>Lysobacter sp. strain LF1 Genome sequencing and assembly.</title>
        <authorList>
            <person name="Jung Y."/>
        </authorList>
    </citation>
    <scope>NUCLEOTIDE SEQUENCE [LARGE SCALE GENOMIC DNA]</scope>
    <source>
        <strain evidence="4 5">LF1</strain>
    </source>
</reference>
<dbReference type="Pfam" id="PF12710">
    <property type="entry name" value="HAD"/>
    <property type="match status" value="1"/>
</dbReference>